<evidence type="ECO:0000256" key="6">
    <source>
        <dbReference type="ARBA" id="ARBA00022630"/>
    </source>
</evidence>
<keyword evidence="8" id="KW-0547">Nucleotide-binding</keyword>
<dbReference type="InterPro" id="IPR012951">
    <property type="entry name" value="BBE"/>
</dbReference>
<evidence type="ECO:0000256" key="2">
    <source>
        <dbReference type="ARBA" id="ARBA00004191"/>
    </source>
</evidence>
<keyword evidence="16" id="KW-1185">Reference proteome</keyword>
<evidence type="ECO:0000256" key="12">
    <source>
        <dbReference type="ARBA" id="ARBA00023180"/>
    </source>
</evidence>
<dbReference type="FunFam" id="3.30.43.10:FF:000004">
    <property type="entry name" value="Berberine bridge enzyme-like 15"/>
    <property type="match status" value="1"/>
</dbReference>
<evidence type="ECO:0000256" key="13">
    <source>
        <dbReference type="SAM" id="Phobius"/>
    </source>
</evidence>
<evidence type="ECO:0000256" key="11">
    <source>
        <dbReference type="ARBA" id="ARBA00023157"/>
    </source>
</evidence>
<evidence type="ECO:0000256" key="5">
    <source>
        <dbReference type="ARBA" id="ARBA00022525"/>
    </source>
</evidence>
<proteinExistence type="inferred from homology"/>
<dbReference type="GO" id="GO:0016491">
    <property type="term" value="F:oxidoreductase activity"/>
    <property type="evidence" value="ECO:0007669"/>
    <property type="project" value="UniProtKB-KW"/>
</dbReference>
<dbReference type="AlphaFoldDB" id="A0AAE0AF06"/>
<dbReference type="GO" id="GO:0071949">
    <property type="term" value="F:FAD binding"/>
    <property type="evidence" value="ECO:0007669"/>
    <property type="project" value="InterPro"/>
</dbReference>
<dbReference type="SUPFAM" id="SSF56176">
    <property type="entry name" value="FAD-binding/transporter-associated domain-like"/>
    <property type="match status" value="1"/>
</dbReference>
<comment type="cofactor">
    <cofactor evidence="1">
        <name>FAD</name>
        <dbReference type="ChEBI" id="CHEBI:57692"/>
    </cofactor>
</comment>
<evidence type="ECO:0000256" key="7">
    <source>
        <dbReference type="ARBA" id="ARBA00022729"/>
    </source>
</evidence>
<keyword evidence="13" id="KW-1133">Transmembrane helix</keyword>
<organism evidence="15 16">
    <name type="scientific">Dipteronia sinensis</name>
    <dbReference type="NCBI Taxonomy" id="43782"/>
    <lineage>
        <taxon>Eukaryota</taxon>
        <taxon>Viridiplantae</taxon>
        <taxon>Streptophyta</taxon>
        <taxon>Embryophyta</taxon>
        <taxon>Tracheophyta</taxon>
        <taxon>Spermatophyta</taxon>
        <taxon>Magnoliopsida</taxon>
        <taxon>eudicotyledons</taxon>
        <taxon>Gunneridae</taxon>
        <taxon>Pentapetalae</taxon>
        <taxon>rosids</taxon>
        <taxon>malvids</taxon>
        <taxon>Sapindales</taxon>
        <taxon>Sapindaceae</taxon>
        <taxon>Hippocastanoideae</taxon>
        <taxon>Acereae</taxon>
        <taxon>Dipteronia</taxon>
    </lineage>
</organism>
<comment type="similarity">
    <text evidence="3">Belongs to the oxygen-dependent FAD-linked oxidoreductase family.</text>
</comment>
<dbReference type="Pfam" id="PF08031">
    <property type="entry name" value="BBE"/>
    <property type="match status" value="1"/>
</dbReference>
<dbReference type="Gene3D" id="3.30.465.10">
    <property type="match status" value="1"/>
</dbReference>
<feature type="transmembrane region" description="Helical" evidence="13">
    <location>
        <begin position="12"/>
        <end position="34"/>
    </location>
</feature>
<name>A0AAE0AF06_9ROSI</name>
<feature type="domain" description="FAD-binding PCMH-type" evidence="14">
    <location>
        <begin position="88"/>
        <end position="264"/>
    </location>
</feature>
<dbReference type="Pfam" id="PF01565">
    <property type="entry name" value="FAD_binding_4"/>
    <property type="match status" value="1"/>
</dbReference>
<keyword evidence="13" id="KW-0472">Membrane</keyword>
<protein>
    <recommendedName>
        <fullName evidence="14">FAD-binding PCMH-type domain-containing protein</fullName>
    </recommendedName>
</protein>
<comment type="caution">
    <text evidence="15">The sequence shown here is derived from an EMBL/GenBank/DDBJ whole genome shotgun (WGS) entry which is preliminary data.</text>
</comment>
<dbReference type="InterPro" id="IPR036318">
    <property type="entry name" value="FAD-bd_PCMH-like_sf"/>
</dbReference>
<dbReference type="Gene3D" id="3.40.462.20">
    <property type="match status" value="1"/>
</dbReference>
<dbReference type="PANTHER" id="PTHR32448">
    <property type="entry name" value="OS08G0158400 PROTEIN"/>
    <property type="match status" value="1"/>
</dbReference>
<dbReference type="InterPro" id="IPR016166">
    <property type="entry name" value="FAD-bd_PCMH"/>
</dbReference>
<keyword evidence="4" id="KW-0134">Cell wall</keyword>
<dbReference type="Gene3D" id="3.30.43.10">
    <property type="entry name" value="Uridine Diphospho-n-acetylenolpyruvylglucosamine Reductase, domain 2"/>
    <property type="match status" value="1"/>
</dbReference>
<keyword evidence="5" id="KW-0964">Secreted</keyword>
<dbReference type="PROSITE" id="PS51387">
    <property type="entry name" value="FAD_PCMH"/>
    <property type="match status" value="1"/>
</dbReference>
<evidence type="ECO:0000313" key="16">
    <source>
        <dbReference type="Proteomes" id="UP001281410"/>
    </source>
</evidence>
<keyword evidence="13" id="KW-0812">Transmembrane</keyword>
<evidence type="ECO:0000259" key="14">
    <source>
        <dbReference type="PROSITE" id="PS51387"/>
    </source>
</evidence>
<keyword evidence="12" id="KW-0325">Glycoprotein</keyword>
<evidence type="ECO:0000256" key="8">
    <source>
        <dbReference type="ARBA" id="ARBA00022741"/>
    </source>
</evidence>
<evidence type="ECO:0000313" key="15">
    <source>
        <dbReference type="EMBL" id="KAK3212248.1"/>
    </source>
</evidence>
<dbReference type="InterPro" id="IPR016167">
    <property type="entry name" value="FAD-bd_PCMH_sub1"/>
</dbReference>
<dbReference type="InterPro" id="IPR006094">
    <property type="entry name" value="Oxid_FAD_bind_N"/>
</dbReference>
<keyword evidence="10" id="KW-0560">Oxidoreductase</keyword>
<keyword evidence="7" id="KW-0732">Signal</keyword>
<reference evidence="15" key="1">
    <citation type="journal article" date="2023" name="Plant J.">
        <title>Genome sequences and population genomics provide insights into the demographic history, inbreeding, and mutation load of two 'living fossil' tree species of Dipteronia.</title>
        <authorList>
            <person name="Feng Y."/>
            <person name="Comes H.P."/>
            <person name="Chen J."/>
            <person name="Zhu S."/>
            <person name="Lu R."/>
            <person name="Zhang X."/>
            <person name="Li P."/>
            <person name="Qiu J."/>
            <person name="Olsen K.M."/>
            <person name="Qiu Y."/>
        </authorList>
    </citation>
    <scope>NUCLEOTIDE SEQUENCE</scope>
    <source>
        <strain evidence="15">NBL</strain>
    </source>
</reference>
<comment type="subcellular location">
    <subcellularLocation>
        <location evidence="2">Secreted</location>
        <location evidence="2">Cell wall</location>
    </subcellularLocation>
</comment>
<keyword evidence="6" id="KW-0285">Flavoprotein</keyword>
<evidence type="ECO:0000256" key="10">
    <source>
        <dbReference type="ARBA" id="ARBA00023002"/>
    </source>
</evidence>
<keyword evidence="11" id="KW-1015">Disulfide bond</keyword>
<evidence type="ECO:0000256" key="9">
    <source>
        <dbReference type="ARBA" id="ARBA00022827"/>
    </source>
</evidence>
<evidence type="ECO:0000256" key="1">
    <source>
        <dbReference type="ARBA" id="ARBA00001974"/>
    </source>
</evidence>
<dbReference type="InterPro" id="IPR016169">
    <property type="entry name" value="FAD-bd_PCMH_sub2"/>
</dbReference>
<evidence type="ECO:0000256" key="4">
    <source>
        <dbReference type="ARBA" id="ARBA00022512"/>
    </source>
</evidence>
<dbReference type="EMBL" id="JANJYJ010000005">
    <property type="protein sequence ID" value="KAK3212248.1"/>
    <property type="molecule type" value="Genomic_DNA"/>
</dbReference>
<evidence type="ECO:0000256" key="3">
    <source>
        <dbReference type="ARBA" id="ARBA00005466"/>
    </source>
</evidence>
<gene>
    <name evidence="15" type="ORF">Dsin_016954</name>
</gene>
<sequence length="563" mass="63808">MEDKRSKTWKMKYNISASICILSVIFPSIILFSASSRTPLSIHENFIHCVSVKSLLSVPSSIFYTPNQSSFYSVLESTAQNLRFVEPSVPKPNLIFTPLTESHVQAAVICSKHLRIHMRVRSGGHDYEGLSYVSEFETPFLLLDLVKFRSINIYIDDNSAWVQAGATLGEVYYRISEKSHVRGFPAGLCTSVGVGGHITGGGYGSLGRKYGLSADNIVDARIVDVNGRVLDRAEMGEDLFWAIRGGGGGSFGVILSWKIKLVHVPETVTVFTVTKTLEEGATQILYRWQQMADKLDENLFLQVLIQLTNTTQKGKKTVATSYNALFLGGANRLFKIIQESFPELGLTRKDCIETSWIKSVLYLDRHPLNTPPEILLQAKPSFKVHFKGKMDFIEEPIPGITLEGLWKKLLEEDNPVIELNPYGGVMSKISEYEIPFPHRKGNIFEILYLTIWQEGGDKKEAKKHIDWIRSLYNYMGPYVSKFPRGSYVNVRDLDLGMNMKISNTSFFEAIVWGSKYFKDNFNRLIRVKTKVDPKNFFRHEQSIPPLPNGMLEMDELDQYCMQC</sequence>
<dbReference type="Proteomes" id="UP001281410">
    <property type="component" value="Unassembled WGS sequence"/>
</dbReference>
<keyword evidence="9" id="KW-0274">FAD</keyword>
<accession>A0AAE0AF06</accession>